<dbReference type="CDD" id="cd00037">
    <property type="entry name" value="CLECT"/>
    <property type="match status" value="1"/>
</dbReference>
<feature type="compositionally biased region" description="Polar residues" evidence="1">
    <location>
        <begin position="64"/>
        <end position="74"/>
    </location>
</feature>
<evidence type="ECO:0000313" key="3">
    <source>
        <dbReference type="Ensembl" id="ENSACLP00000051759.1"/>
    </source>
</evidence>
<feature type="compositionally biased region" description="Polar residues" evidence="1">
    <location>
        <begin position="21"/>
        <end position="31"/>
    </location>
</feature>
<dbReference type="Ensembl" id="ENSACLT00000075482.1">
    <property type="protein sequence ID" value="ENSACLP00000051759.1"/>
    <property type="gene ID" value="ENSACLG00000033649.1"/>
</dbReference>
<feature type="region of interest" description="Disordered" evidence="1">
    <location>
        <begin position="20"/>
        <end position="138"/>
    </location>
</feature>
<dbReference type="Pfam" id="PF00059">
    <property type="entry name" value="Lectin_C"/>
    <property type="match status" value="1"/>
</dbReference>
<reference evidence="3" key="1">
    <citation type="submission" date="2018-05" db="EMBL/GenBank/DDBJ databases">
        <authorList>
            <person name="Datahose"/>
        </authorList>
    </citation>
    <scope>NUCLEOTIDE SEQUENCE</scope>
</reference>
<dbReference type="InterPro" id="IPR016186">
    <property type="entry name" value="C-type_lectin-like/link_sf"/>
</dbReference>
<keyword evidence="4" id="KW-1185">Reference proteome</keyword>
<protein>
    <recommendedName>
        <fullName evidence="2">C-type lectin domain-containing protein</fullName>
    </recommendedName>
</protein>
<dbReference type="InterPro" id="IPR016187">
    <property type="entry name" value="CTDL_fold"/>
</dbReference>
<reference evidence="3" key="2">
    <citation type="submission" date="2025-08" db="UniProtKB">
        <authorList>
            <consortium name="Ensembl"/>
        </authorList>
    </citation>
    <scope>IDENTIFICATION</scope>
</reference>
<dbReference type="Gene3D" id="3.10.100.10">
    <property type="entry name" value="Mannose-Binding Protein A, subunit A"/>
    <property type="match status" value="1"/>
</dbReference>
<feature type="compositionally biased region" description="Low complexity" evidence="1">
    <location>
        <begin position="118"/>
        <end position="130"/>
    </location>
</feature>
<feature type="compositionally biased region" description="Low complexity" evidence="1">
    <location>
        <begin position="32"/>
        <end position="44"/>
    </location>
</feature>
<dbReference type="Proteomes" id="UP000265100">
    <property type="component" value="Chromosome 5"/>
</dbReference>
<dbReference type="GeneTree" id="ENSGT00940000173660"/>
<dbReference type="PROSITE" id="PS50041">
    <property type="entry name" value="C_TYPE_LECTIN_2"/>
    <property type="match status" value="1"/>
</dbReference>
<reference evidence="3" key="3">
    <citation type="submission" date="2025-09" db="UniProtKB">
        <authorList>
            <consortium name="Ensembl"/>
        </authorList>
    </citation>
    <scope>IDENTIFICATION</scope>
</reference>
<feature type="compositionally biased region" description="Polar residues" evidence="1">
    <location>
        <begin position="107"/>
        <end position="117"/>
    </location>
</feature>
<evidence type="ECO:0000256" key="1">
    <source>
        <dbReference type="SAM" id="MobiDB-lite"/>
    </source>
</evidence>
<dbReference type="PANTHER" id="PTHR45784">
    <property type="entry name" value="C-TYPE LECTIN DOMAIN FAMILY 20 MEMBER A-RELATED"/>
    <property type="match status" value="1"/>
</dbReference>
<sequence length="257" mass="27663">MVQSHKIMLDSLFPGSADLLSGQTNQTSASESTTVTLSTPHTSTPDTESSRMTSKAAGSADLLSGQTNQTSASESTTVTLSTPHTSTPDTESSRMTSKAAGSADLLSGQTNPTSASESTTVTLSTPHTSTPDTESSRMTSKAAGMILIKENKTWKDALTYCRVNHTDLVSITSAEVKTSVISLANYASTPYVWLGLRYSRTLGLWFWVNDRIMCYNWTAVGTTMDSDMFGAMMTSREHNYRGFSGSKDETFNFICST</sequence>
<dbReference type="AlphaFoldDB" id="A0AAX7T4E5"/>
<evidence type="ECO:0000259" key="2">
    <source>
        <dbReference type="PROSITE" id="PS50041"/>
    </source>
</evidence>
<feature type="compositionally biased region" description="Low complexity" evidence="1">
    <location>
        <begin position="75"/>
        <end position="87"/>
    </location>
</feature>
<name>A0AAX7T4E5_ASTCA</name>
<dbReference type="InterPro" id="IPR001304">
    <property type="entry name" value="C-type_lectin-like"/>
</dbReference>
<evidence type="ECO:0000313" key="4">
    <source>
        <dbReference type="Proteomes" id="UP000265100"/>
    </source>
</evidence>
<accession>A0AAX7T4E5</accession>
<dbReference type="SUPFAM" id="SSF56436">
    <property type="entry name" value="C-type lectin-like"/>
    <property type="match status" value="1"/>
</dbReference>
<proteinExistence type="predicted"/>
<dbReference type="PANTHER" id="PTHR45784:SF3">
    <property type="entry name" value="C-TYPE LECTIN DOMAIN FAMILY 4 MEMBER K-LIKE-RELATED"/>
    <property type="match status" value="1"/>
</dbReference>
<feature type="domain" description="C-type lectin" evidence="2">
    <location>
        <begin position="149"/>
        <end position="221"/>
    </location>
</feature>
<organism evidence="3 4">
    <name type="scientific">Astatotilapia calliptera</name>
    <name type="common">Eastern happy</name>
    <name type="synonym">Chromis callipterus</name>
    <dbReference type="NCBI Taxonomy" id="8154"/>
    <lineage>
        <taxon>Eukaryota</taxon>
        <taxon>Metazoa</taxon>
        <taxon>Chordata</taxon>
        <taxon>Craniata</taxon>
        <taxon>Vertebrata</taxon>
        <taxon>Euteleostomi</taxon>
        <taxon>Actinopterygii</taxon>
        <taxon>Neopterygii</taxon>
        <taxon>Teleostei</taxon>
        <taxon>Neoteleostei</taxon>
        <taxon>Acanthomorphata</taxon>
        <taxon>Ovalentaria</taxon>
        <taxon>Cichlomorphae</taxon>
        <taxon>Cichliformes</taxon>
        <taxon>Cichlidae</taxon>
        <taxon>African cichlids</taxon>
        <taxon>Pseudocrenilabrinae</taxon>
        <taxon>Haplochromini</taxon>
        <taxon>Astatotilapia</taxon>
    </lineage>
</organism>